<evidence type="ECO:0000256" key="1">
    <source>
        <dbReference type="ARBA" id="ARBA00007734"/>
    </source>
</evidence>
<dbReference type="Gene3D" id="1.25.20.10">
    <property type="entry name" value="Bacterial muramidases"/>
    <property type="match status" value="1"/>
</dbReference>
<dbReference type="CDD" id="cd13401">
    <property type="entry name" value="Slt70-like"/>
    <property type="match status" value="1"/>
</dbReference>
<sequence length="634" mass="73710">MKLRISRFFSTGMCAFFTLLSTHGYAQKPHQDFIQAERIAWSGNYNKFKQALDELDHPLKPYVEMTFYKRHPKLKYESEIAQFLSVYDHTPLDWPVRKSWLNYLKRRDKKALFINHFQETTNADLKCTYLQFQLDLGAPKKAILDQVEPLWVVGKSQPKACDKLFSQWQKAGYRSQELIWQRITKAAQGGQTSLIKYLKTLLPRHESYLADLYVAVRRDPSASAGLYRYKKRSQKESEIAVYGVRRLIWRDPALALRAWDKLQGMFEFSQAQKDSVAYRFALALASKGHEQARFWLNKVPVELQDVKLRQWLMSNMLKEQDWEGIAALFTGMDNLSNGQTYWLGYSYDKRGDSRKATALWQQLAGKRDYYGFLAAARLNLPPSMNAQSLDVDEQTLETVSQAPGFKRAKALYELDRFTQARREWNYLTNTSSTQEKLAASILAADLDWYDSTIYTLAQIKAWNYVDLRFPMAFDTLFERYSERNRVDLAWSYAVARRESSFAPDARSSADAYGLMQILPSTARYVAKKRVSKQQLMKPSTNIRLGTDYLEYLKRKTKGNEILATASYNAGYHRVKRWVPDEAMPAELWIELIPYRETRDYVKNVMAYRQVYHTKLGREGNVLAGILDMSIGGNR</sequence>
<evidence type="ECO:0000313" key="6">
    <source>
        <dbReference type="Proteomes" id="UP000031327"/>
    </source>
</evidence>
<dbReference type="Pfam" id="PF01464">
    <property type="entry name" value="SLT"/>
    <property type="match status" value="1"/>
</dbReference>
<dbReference type="PROSITE" id="PS00922">
    <property type="entry name" value="TRANSGLYCOSYLASE"/>
    <property type="match status" value="1"/>
</dbReference>
<comment type="caution">
    <text evidence="5">The sequence shown here is derived from an EMBL/GenBank/DDBJ whole genome shotgun (WGS) entry which is preliminary data.</text>
</comment>
<dbReference type="InterPro" id="IPR023346">
    <property type="entry name" value="Lysozyme-like_dom_sf"/>
</dbReference>
<dbReference type="AlphaFoldDB" id="A0A0C1MLX6"/>
<keyword evidence="2" id="KW-0732">Signal</keyword>
<dbReference type="InterPro" id="IPR012289">
    <property type="entry name" value="Lytic_TGlycosylase_superhlx_L"/>
</dbReference>
<evidence type="ECO:0000259" key="4">
    <source>
        <dbReference type="Pfam" id="PF14718"/>
    </source>
</evidence>
<dbReference type="InterPro" id="IPR037061">
    <property type="entry name" value="Lytic_TGlycoase_superhlx_L_sf"/>
</dbReference>
<dbReference type="SUPFAM" id="SSF53955">
    <property type="entry name" value="Lysozyme-like"/>
    <property type="match status" value="1"/>
</dbReference>
<protein>
    <submittedName>
        <fullName evidence="5">Lytic transglycosylase</fullName>
    </submittedName>
</protein>
<dbReference type="GO" id="GO:0004553">
    <property type="term" value="F:hydrolase activity, hydrolyzing O-glycosyl compounds"/>
    <property type="evidence" value="ECO:0007669"/>
    <property type="project" value="InterPro"/>
</dbReference>
<dbReference type="Pfam" id="PF14718">
    <property type="entry name" value="SLT_L"/>
    <property type="match status" value="1"/>
</dbReference>
<dbReference type="GO" id="GO:0042597">
    <property type="term" value="C:periplasmic space"/>
    <property type="evidence" value="ECO:0007669"/>
    <property type="project" value="InterPro"/>
</dbReference>
<dbReference type="Gene3D" id="1.10.530.10">
    <property type="match status" value="1"/>
</dbReference>
<gene>
    <name evidence="5" type="ORF">JF50_19875</name>
</gene>
<dbReference type="GO" id="GO:0000270">
    <property type="term" value="P:peptidoglycan metabolic process"/>
    <property type="evidence" value="ECO:0007669"/>
    <property type="project" value="InterPro"/>
</dbReference>
<dbReference type="PANTHER" id="PTHR37423:SF5">
    <property type="entry name" value="SOLUBLE LYTIC MUREIN TRANSGLYCOSYLASE"/>
    <property type="match status" value="1"/>
</dbReference>
<accession>A0A0C1MLX6</accession>
<comment type="similarity">
    <text evidence="1">Belongs to the transglycosylase Slt family.</text>
</comment>
<dbReference type="Pfam" id="PF00760">
    <property type="entry name" value="Cucumo_coat"/>
    <property type="match status" value="1"/>
</dbReference>
<dbReference type="Gene3D" id="1.10.1240.20">
    <property type="entry name" value="Lytic transglycosylase, superhelical linker domain"/>
    <property type="match status" value="1"/>
</dbReference>
<feature type="domain" description="Lytic transglycosylase superhelical linker" evidence="4">
    <location>
        <begin position="399"/>
        <end position="465"/>
    </location>
</feature>
<dbReference type="EMBL" id="JWIC01000008">
    <property type="protein sequence ID" value="KID55473.1"/>
    <property type="molecule type" value="Genomic_DNA"/>
</dbReference>
<evidence type="ECO:0000313" key="5">
    <source>
        <dbReference type="EMBL" id="KID55473.1"/>
    </source>
</evidence>
<dbReference type="SUPFAM" id="SSF48435">
    <property type="entry name" value="Bacterial muramidases"/>
    <property type="match status" value="1"/>
</dbReference>
<evidence type="ECO:0000256" key="2">
    <source>
        <dbReference type="ARBA" id="ARBA00022729"/>
    </source>
</evidence>
<dbReference type="Proteomes" id="UP000031327">
    <property type="component" value="Unassembled WGS sequence"/>
</dbReference>
<evidence type="ECO:0000259" key="3">
    <source>
        <dbReference type="Pfam" id="PF01464"/>
    </source>
</evidence>
<feature type="domain" description="Transglycosylase SLT" evidence="3">
    <location>
        <begin position="476"/>
        <end position="578"/>
    </location>
</feature>
<dbReference type="InterPro" id="IPR000189">
    <property type="entry name" value="Transglyc_AS"/>
</dbReference>
<dbReference type="GO" id="GO:0008933">
    <property type="term" value="F:peptidoglycan lytic transglycosylase activity"/>
    <property type="evidence" value="ECO:0007669"/>
    <property type="project" value="InterPro"/>
</dbReference>
<dbReference type="GO" id="GO:0016020">
    <property type="term" value="C:membrane"/>
    <property type="evidence" value="ECO:0007669"/>
    <property type="project" value="InterPro"/>
</dbReference>
<dbReference type="InterPro" id="IPR008939">
    <property type="entry name" value="Lytic_TGlycosylase_superhlx_U"/>
</dbReference>
<dbReference type="PANTHER" id="PTHR37423">
    <property type="entry name" value="SOLUBLE LYTIC MUREIN TRANSGLYCOSYLASE-RELATED"/>
    <property type="match status" value="1"/>
</dbReference>
<proteinExistence type="inferred from homology"/>
<organism evidence="5 6">
    <name type="scientific">Pseudoalteromonas luteoviolacea</name>
    <dbReference type="NCBI Taxonomy" id="43657"/>
    <lineage>
        <taxon>Bacteria</taxon>
        <taxon>Pseudomonadati</taxon>
        <taxon>Pseudomonadota</taxon>
        <taxon>Gammaproteobacteria</taxon>
        <taxon>Alteromonadales</taxon>
        <taxon>Pseudoalteromonadaceae</taxon>
        <taxon>Pseudoalteromonas</taxon>
    </lineage>
</organism>
<dbReference type="InterPro" id="IPR008258">
    <property type="entry name" value="Transglycosylase_SLT_dom_1"/>
</dbReference>
<reference evidence="5 6" key="1">
    <citation type="submission" date="2014-12" db="EMBL/GenBank/DDBJ databases">
        <title>Draft Genome Sequence of Pseudoalteromonas luteoviolacea HI1.</title>
        <authorList>
            <person name="Asahina A.Y."/>
            <person name="Hadfield M.G."/>
        </authorList>
    </citation>
    <scope>NUCLEOTIDE SEQUENCE [LARGE SCALE GENOMIC DNA]</scope>
    <source>
        <strain evidence="5 6">HI1</strain>
    </source>
</reference>
<name>A0A0C1MLX6_9GAMM</name>